<gene>
    <name evidence="3" type="ordered locus">Fisuc_0465</name>
    <name evidence="4" type="ordered locus">FSU_0883</name>
</gene>
<sequence length="200" mass="22069">MSEEIKNEVPAQEPTATADSEVKTEAKAEVHQTSFESTEELVNPLTGEVISPAKPKEPKSNSPYKQFKPETFVNPMTGEEEQTTIGSQVIIKKDRGLAYYVGFALLVVMSIAFFFLPGIAITFAVSRLVDLNTSAAWIFSSILSFGVWLIFKLKIKGFEKSFHSYLVLCVICLVAMFAIQFITDYNVISEVVALLIGAKA</sequence>
<dbReference type="HOGENOM" id="CLU_1364513_0_0_0"/>
<reference evidence="4" key="3">
    <citation type="submission" date="2010-08" db="EMBL/GenBank/DDBJ databases">
        <authorList>
            <person name="Durkin A.S."/>
            <person name="Nelson K.E."/>
            <person name="Morrison M."/>
            <person name="Forsberg C.W."/>
            <person name="Wilson D.B."/>
            <person name="Russell J.B."/>
            <person name="Cann I.K.O."/>
            <person name="Mackie R.I."/>
            <person name="White B.A."/>
        </authorList>
    </citation>
    <scope>NUCLEOTIDE SEQUENCE</scope>
    <source>
        <strain evidence="4">S85</strain>
    </source>
</reference>
<feature type="transmembrane region" description="Helical" evidence="2">
    <location>
        <begin position="163"/>
        <end position="182"/>
    </location>
</feature>
<dbReference type="EMBL" id="CP002158">
    <property type="protein sequence ID" value="ADL25821.1"/>
    <property type="molecule type" value="Genomic_DNA"/>
</dbReference>
<accession>C9RLD0</accession>
<keyword evidence="2" id="KW-0812">Transmembrane</keyword>
<evidence type="ECO:0000313" key="3">
    <source>
        <dbReference type="EMBL" id="ACX74077.1"/>
    </source>
</evidence>
<evidence type="ECO:0000256" key="1">
    <source>
        <dbReference type="SAM" id="MobiDB-lite"/>
    </source>
</evidence>
<evidence type="ECO:0000313" key="4">
    <source>
        <dbReference type="EMBL" id="ADL25821.1"/>
    </source>
</evidence>
<dbReference type="AlphaFoldDB" id="C9RLD0"/>
<dbReference type="STRING" id="59374.FSU_0883"/>
<dbReference type="Proteomes" id="UP000001497">
    <property type="component" value="Chromosome"/>
</dbReference>
<evidence type="ECO:0000313" key="5">
    <source>
        <dbReference type="Proteomes" id="UP000000517"/>
    </source>
</evidence>
<feature type="region of interest" description="Disordered" evidence="1">
    <location>
        <begin position="1"/>
        <end position="40"/>
    </location>
</feature>
<dbReference type="Proteomes" id="UP000000517">
    <property type="component" value="Chromosome"/>
</dbReference>
<keyword evidence="6" id="KW-1185">Reference proteome</keyword>
<evidence type="ECO:0000313" key="6">
    <source>
        <dbReference type="Proteomes" id="UP000001497"/>
    </source>
</evidence>
<keyword evidence="2" id="KW-0472">Membrane</keyword>
<keyword evidence="2" id="KW-1133">Transmembrane helix</keyword>
<dbReference type="KEGG" id="fsu:Fisuc_0465"/>
<name>C9RLD0_FIBSS</name>
<feature type="transmembrane region" description="Helical" evidence="2">
    <location>
        <begin position="97"/>
        <end position="125"/>
    </location>
</feature>
<protein>
    <submittedName>
        <fullName evidence="4">Uncharacterized protein</fullName>
    </submittedName>
</protein>
<dbReference type="OrthoDB" id="9804763at2"/>
<reference evidence="5" key="2">
    <citation type="submission" date="2010-08" db="EMBL/GenBank/DDBJ databases">
        <title>Complete sequence of Fibrobacter succinogenes subsp. succinogenes S85.</title>
        <authorList>
            <person name="Durkin A.S."/>
            <person name="Nelson K.E."/>
            <person name="Morrison M."/>
            <person name="Forsberg C.W."/>
            <person name="Wilson D.B."/>
            <person name="Russell J.B."/>
            <person name="Cann I.K.O."/>
            <person name="Mackie R.I."/>
            <person name="White B.A."/>
        </authorList>
    </citation>
    <scope>NUCLEOTIDE SEQUENCE [LARGE SCALE GENOMIC DNA]</scope>
    <source>
        <strain evidence="5">ATCC 19169 / S85</strain>
    </source>
</reference>
<reference evidence="3 6" key="1">
    <citation type="submission" date="2009-10" db="EMBL/GenBank/DDBJ databases">
        <title>Complete sequence of Fibrobacter succinogenes subsp. succinogenes S85.</title>
        <authorList>
            <consortium name="US DOE Joint Genome Institute"/>
            <person name="Lucas S."/>
            <person name="Copeland A."/>
            <person name="Lapidus A."/>
            <person name="Glavina del Rio T."/>
            <person name="Tice H."/>
            <person name="Bruce D."/>
            <person name="Goodwin L."/>
            <person name="Pitluck S."/>
            <person name="Chertkov O."/>
            <person name="Detter J.C."/>
            <person name="Han C."/>
            <person name="Tapia R."/>
            <person name="Larimer F."/>
            <person name="Land M."/>
            <person name="Hauser L."/>
            <person name="Kyrpides N."/>
            <person name="Mikhailova N."/>
            <person name="Weimer P.J."/>
            <person name="Stevenson D.M."/>
            <person name="Boyum J."/>
            <person name="Brumm P.I."/>
            <person name="Mead D."/>
        </authorList>
    </citation>
    <scope>NUCLEOTIDE SEQUENCE [LARGE SCALE GENOMIC DNA]</scope>
    <source>
        <strain evidence="6">ATCC 19169 / S85</strain>
        <strain evidence="3">S85</strain>
    </source>
</reference>
<dbReference type="KEGG" id="fsc:FSU_0883"/>
<organism evidence="4 5">
    <name type="scientific">Fibrobacter succinogenes (strain ATCC 19169 / S85)</name>
    <dbReference type="NCBI Taxonomy" id="59374"/>
    <lineage>
        <taxon>Bacteria</taxon>
        <taxon>Pseudomonadati</taxon>
        <taxon>Fibrobacterota</taxon>
        <taxon>Fibrobacteria</taxon>
        <taxon>Fibrobacterales</taxon>
        <taxon>Fibrobacteraceae</taxon>
        <taxon>Fibrobacter</taxon>
    </lineage>
</organism>
<evidence type="ECO:0000256" key="2">
    <source>
        <dbReference type="SAM" id="Phobius"/>
    </source>
</evidence>
<dbReference type="EMBL" id="CP001792">
    <property type="protein sequence ID" value="ACX74077.1"/>
    <property type="molecule type" value="Genomic_DNA"/>
</dbReference>
<feature type="transmembrane region" description="Helical" evidence="2">
    <location>
        <begin position="131"/>
        <end position="151"/>
    </location>
</feature>
<proteinExistence type="predicted"/>
<dbReference type="RefSeq" id="WP_012820307.1">
    <property type="nucleotide sequence ID" value="NC_013410.1"/>
</dbReference>
<feature type="compositionally biased region" description="Basic and acidic residues" evidence="1">
    <location>
        <begin position="20"/>
        <end position="30"/>
    </location>
</feature>